<dbReference type="Proteomes" id="UP001501407">
    <property type="component" value="Unassembled WGS sequence"/>
</dbReference>
<name>A0ABP9MJQ6_9MICO</name>
<keyword evidence="3" id="KW-0804">Transcription</keyword>
<evidence type="ECO:0000259" key="4">
    <source>
        <dbReference type="PROSITE" id="PS50995"/>
    </source>
</evidence>
<dbReference type="InterPro" id="IPR000835">
    <property type="entry name" value="HTH_MarR-typ"/>
</dbReference>
<keyword evidence="2" id="KW-0238">DNA-binding</keyword>
<evidence type="ECO:0000313" key="6">
    <source>
        <dbReference type="Proteomes" id="UP001501407"/>
    </source>
</evidence>
<dbReference type="RefSeq" id="WP_194414209.1">
    <property type="nucleotide sequence ID" value="NZ_BAABKZ010000002.1"/>
</dbReference>
<comment type="caution">
    <text evidence="5">The sequence shown here is derived from an EMBL/GenBank/DDBJ whole genome shotgun (WGS) entry which is preliminary data.</text>
</comment>
<accession>A0ABP9MJQ6</accession>
<dbReference type="SUPFAM" id="SSF46785">
    <property type="entry name" value="Winged helix' DNA-binding domain"/>
    <property type="match status" value="1"/>
</dbReference>
<sequence length="161" mass="17475">MLNQPGGATGALVWQLANRWRTAVDRAVSVHGLTHATYVVLTTLYSLRATAHPDAETGPPSQRAIADASGMEPMYVSRLVRSLESDGLVVRTRDERDTRVVRLELTDDGLEVARPAMRTVQALLDELLAPLGGRSSDRTRQFVDTLAELLDTPLDPGATDA</sequence>
<reference evidence="6" key="1">
    <citation type="journal article" date="2019" name="Int. J. Syst. Evol. Microbiol.">
        <title>The Global Catalogue of Microorganisms (GCM) 10K type strain sequencing project: providing services to taxonomists for standard genome sequencing and annotation.</title>
        <authorList>
            <consortium name="The Broad Institute Genomics Platform"/>
            <consortium name="The Broad Institute Genome Sequencing Center for Infectious Disease"/>
            <person name="Wu L."/>
            <person name="Ma J."/>
        </authorList>
    </citation>
    <scope>NUCLEOTIDE SEQUENCE [LARGE SCALE GENOMIC DNA]</scope>
    <source>
        <strain evidence="6">JCM 18959</strain>
    </source>
</reference>
<dbReference type="SMART" id="SM00347">
    <property type="entry name" value="HTH_MARR"/>
    <property type="match status" value="1"/>
</dbReference>
<organism evidence="5 6">
    <name type="scientific">Microbacterium yannicii</name>
    <dbReference type="NCBI Taxonomy" id="671622"/>
    <lineage>
        <taxon>Bacteria</taxon>
        <taxon>Bacillati</taxon>
        <taxon>Actinomycetota</taxon>
        <taxon>Actinomycetes</taxon>
        <taxon>Micrococcales</taxon>
        <taxon>Microbacteriaceae</taxon>
        <taxon>Microbacterium</taxon>
    </lineage>
</organism>
<evidence type="ECO:0000256" key="2">
    <source>
        <dbReference type="ARBA" id="ARBA00023125"/>
    </source>
</evidence>
<protein>
    <submittedName>
        <fullName evidence="5">MarR family transcriptional regulator</fullName>
    </submittedName>
</protein>
<evidence type="ECO:0000256" key="3">
    <source>
        <dbReference type="ARBA" id="ARBA00023163"/>
    </source>
</evidence>
<dbReference type="PROSITE" id="PS50995">
    <property type="entry name" value="HTH_MARR_2"/>
    <property type="match status" value="1"/>
</dbReference>
<dbReference type="InterPro" id="IPR036390">
    <property type="entry name" value="WH_DNA-bd_sf"/>
</dbReference>
<keyword evidence="1" id="KW-0805">Transcription regulation</keyword>
<dbReference type="InterPro" id="IPR039422">
    <property type="entry name" value="MarR/SlyA-like"/>
</dbReference>
<proteinExistence type="predicted"/>
<keyword evidence="6" id="KW-1185">Reference proteome</keyword>
<dbReference type="PANTHER" id="PTHR33164:SF64">
    <property type="entry name" value="TRANSCRIPTIONAL REGULATOR SLYA"/>
    <property type="match status" value="1"/>
</dbReference>
<dbReference type="Pfam" id="PF01047">
    <property type="entry name" value="MarR"/>
    <property type="match status" value="1"/>
</dbReference>
<dbReference type="PANTHER" id="PTHR33164">
    <property type="entry name" value="TRANSCRIPTIONAL REGULATOR, MARR FAMILY"/>
    <property type="match status" value="1"/>
</dbReference>
<evidence type="ECO:0000313" key="5">
    <source>
        <dbReference type="EMBL" id="GAA5095206.1"/>
    </source>
</evidence>
<feature type="domain" description="HTH marR-type" evidence="4">
    <location>
        <begin position="1"/>
        <end position="151"/>
    </location>
</feature>
<dbReference type="Gene3D" id="1.10.10.10">
    <property type="entry name" value="Winged helix-like DNA-binding domain superfamily/Winged helix DNA-binding domain"/>
    <property type="match status" value="1"/>
</dbReference>
<dbReference type="EMBL" id="BAABKZ010000002">
    <property type="protein sequence ID" value="GAA5095206.1"/>
    <property type="molecule type" value="Genomic_DNA"/>
</dbReference>
<dbReference type="InterPro" id="IPR036388">
    <property type="entry name" value="WH-like_DNA-bd_sf"/>
</dbReference>
<gene>
    <name evidence="5" type="ORF">GCM10025760_27220</name>
</gene>
<evidence type="ECO:0000256" key="1">
    <source>
        <dbReference type="ARBA" id="ARBA00023015"/>
    </source>
</evidence>